<dbReference type="Proteomes" id="UP000254101">
    <property type="component" value="Unassembled WGS sequence"/>
</dbReference>
<dbReference type="OrthoDB" id="9807387at2"/>
<evidence type="ECO:0000259" key="2">
    <source>
        <dbReference type="Pfam" id="PF00857"/>
    </source>
</evidence>
<sequence>MTPDASVPTMGDILAVSYRDALPAPEPTKADTALLLVDVQNMAAPDYLAEAAIEAGMERDAVQAALSDYRSRFDAALANCVKALDAARAAGIAPVHIRIQSLAADGCDTGLLHRRLGWRYPPGSKGTAFLPAAEPRPGEIALTKTASGGFTGTALDFTLRSMGVEHLFICGFVADECVETTLRQGLDLGYRAKIIEDATTSYFRESTEHSLSKFTSYGFTITSNDFSALMAGLSSGE</sequence>
<dbReference type="Pfam" id="PF00857">
    <property type="entry name" value="Isochorismatase"/>
    <property type="match status" value="1"/>
</dbReference>
<dbReference type="InterPro" id="IPR036380">
    <property type="entry name" value="Isochorismatase-like_sf"/>
</dbReference>
<dbReference type="PANTHER" id="PTHR43540:SF1">
    <property type="entry name" value="ISOCHORISMATASE HYDROLASE"/>
    <property type="match status" value="1"/>
</dbReference>
<evidence type="ECO:0000313" key="4">
    <source>
        <dbReference type="Proteomes" id="UP000254101"/>
    </source>
</evidence>
<evidence type="ECO:0000256" key="1">
    <source>
        <dbReference type="ARBA" id="ARBA00022801"/>
    </source>
</evidence>
<protein>
    <submittedName>
        <fullName evidence="3">Cysteine hydrolase</fullName>
    </submittedName>
</protein>
<dbReference type="InterPro" id="IPR000868">
    <property type="entry name" value="Isochorismatase-like_dom"/>
</dbReference>
<reference evidence="3 4" key="1">
    <citation type="submission" date="2018-07" db="EMBL/GenBank/DDBJ databases">
        <title>Erythrobacter nanhaiensis sp. nov., a novel member of the genus Erythrobacter isolated from the South China Sea.</title>
        <authorList>
            <person name="Chen X."/>
            <person name="Liu J."/>
        </authorList>
    </citation>
    <scope>NUCLEOTIDE SEQUENCE [LARGE SCALE GENOMIC DNA]</scope>
    <source>
        <strain evidence="3 4">S-5</strain>
    </source>
</reference>
<dbReference type="InterPro" id="IPR050272">
    <property type="entry name" value="Isochorismatase-like_hydrls"/>
</dbReference>
<comment type="caution">
    <text evidence="3">The sequence shown here is derived from an EMBL/GenBank/DDBJ whole genome shotgun (WGS) entry which is preliminary data.</text>
</comment>
<dbReference type="PANTHER" id="PTHR43540">
    <property type="entry name" value="PEROXYUREIDOACRYLATE/UREIDOACRYLATE AMIDOHYDROLASE-RELATED"/>
    <property type="match status" value="1"/>
</dbReference>
<gene>
    <name evidence="3" type="ORF">DL238_00860</name>
</gene>
<evidence type="ECO:0000313" key="3">
    <source>
        <dbReference type="EMBL" id="RDS76307.1"/>
    </source>
</evidence>
<keyword evidence="1 3" id="KW-0378">Hydrolase</keyword>
<feature type="domain" description="Isochorismatase-like" evidence="2">
    <location>
        <begin position="32"/>
        <end position="223"/>
    </location>
</feature>
<organism evidence="3 4">
    <name type="scientific">Alteriqipengyuania lutimaris</name>
    <dbReference type="NCBI Taxonomy" id="1538146"/>
    <lineage>
        <taxon>Bacteria</taxon>
        <taxon>Pseudomonadati</taxon>
        <taxon>Pseudomonadota</taxon>
        <taxon>Alphaproteobacteria</taxon>
        <taxon>Sphingomonadales</taxon>
        <taxon>Erythrobacteraceae</taxon>
        <taxon>Alteriqipengyuania</taxon>
    </lineage>
</organism>
<dbReference type="GO" id="GO:0016787">
    <property type="term" value="F:hydrolase activity"/>
    <property type="evidence" value="ECO:0007669"/>
    <property type="project" value="UniProtKB-KW"/>
</dbReference>
<dbReference type="AlphaFoldDB" id="A0A395LJ32"/>
<keyword evidence="4" id="KW-1185">Reference proteome</keyword>
<dbReference type="EMBL" id="QRBB01000001">
    <property type="protein sequence ID" value="RDS76307.1"/>
    <property type="molecule type" value="Genomic_DNA"/>
</dbReference>
<dbReference type="SUPFAM" id="SSF52499">
    <property type="entry name" value="Isochorismatase-like hydrolases"/>
    <property type="match status" value="1"/>
</dbReference>
<proteinExistence type="predicted"/>
<dbReference type="RefSeq" id="WP_115490542.1">
    <property type="nucleotide sequence ID" value="NZ_JACHWW010000001.1"/>
</dbReference>
<dbReference type="CDD" id="cd00431">
    <property type="entry name" value="cysteine_hydrolases"/>
    <property type="match status" value="1"/>
</dbReference>
<dbReference type="Gene3D" id="3.40.50.850">
    <property type="entry name" value="Isochorismatase-like"/>
    <property type="match status" value="1"/>
</dbReference>
<accession>A0A395LJ32</accession>
<name>A0A395LJ32_9SPHN</name>